<dbReference type="Gene3D" id="3.30.63.20">
    <property type="match status" value="1"/>
</dbReference>
<dbReference type="Pfam" id="PF03297">
    <property type="entry name" value="Ribosomal_S25"/>
    <property type="match status" value="1"/>
</dbReference>
<gene>
    <name evidence="5" type="primary">RP-S25e</name>
    <name evidence="5" type="synonym">RPS25</name>
</gene>
<feature type="region of interest" description="Disordered" evidence="4">
    <location>
        <begin position="1"/>
        <end position="34"/>
    </location>
</feature>
<dbReference type="EMBL" id="KF900677">
    <property type="protein sequence ID" value="AIF03354.1"/>
    <property type="molecule type" value="Genomic_DNA"/>
</dbReference>
<evidence type="ECO:0000313" key="5">
    <source>
        <dbReference type="EMBL" id="AIF03354.1"/>
    </source>
</evidence>
<proteinExistence type="inferred from homology"/>
<organism evidence="5">
    <name type="scientific">uncultured marine thaumarchaeote KM3_164_C03</name>
    <dbReference type="NCBI Taxonomy" id="1456035"/>
    <lineage>
        <taxon>Archaea</taxon>
        <taxon>Nitrososphaerota</taxon>
        <taxon>environmental samples</taxon>
    </lineage>
</organism>
<accession>A0A075GHB7</accession>
<feature type="compositionally biased region" description="Basic and acidic residues" evidence="4">
    <location>
        <begin position="15"/>
        <end position="34"/>
    </location>
</feature>
<dbReference type="SUPFAM" id="SSF46785">
    <property type="entry name" value="Winged helix' DNA-binding domain"/>
    <property type="match status" value="1"/>
</dbReference>
<keyword evidence="3" id="KW-0687">Ribonucleoprotein</keyword>
<dbReference type="InterPro" id="IPR004977">
    <property type="entry name" value="Ribosomal_eS25"/>
</dbReference>
<comment type="similarity">
    <text evidence="1">Belongs to the eukaryotic ribosomal protein eS25 family.</text>
</comment>
<dbReference type="GO" id="GO:0005840">
    <property type="term" value="C:ribosome"/>
    <property type="evidence" value="ECO:0007669"/>
    <property type="project" value="UniProtKB-KW"/>
</dbReference>
<evidence type="ECO:0000256" key="3">
    <source>
        <dbReference type="ARBA" id="ARBA00023274"/>
    </source>
</evidence>
<dbReference type="GO" id="GO:1990904">
    <property type="term" value="C:ribonucleoprotein complex"/>
    <property type="evidence" value="ECO:0007669"/>
    <property type="project" value="UniProtKB-KW"/>
</dbReference>
<feature type="compositionally biased region" description="Low complexity" evidence="4">
    <location>
        <begin position="1"/>
        <end position="14"/>
    </location>
</feature>
<reference evidence="5" key="1">
    <citation type="journal article" date="2014" name="Genome Biol. Evol.">
        <title>Pangenome evidence for extensive interdomain horizontal transfer affecting lineage core and shell genes in uncultured planktonic thaumarchaeota and euryarchaeota.</title>
        <authorList>
            <person name="Deschamps P."/>
            <person name="Zivanovic Y."/>
            <person name="Moreira D."/>
            <person name="Rodriguez-Valera F."/>
            <person name="Lopez-Garcia P."/>
        </authorList>
    </citation>
    <scope>NUCLEOTIDE SEQUENCE</scope>
</reference>
<evidence type="ECO:0000256" key="4">
    <source>
        <dbReference type="SAM" id="MobiDB-lite"/>
    </source>
</evidence>
<sequence length="99" mass="10696">MGSKNKSVSSSEKSQGGKDKAKKDKKDHSDKKEVDVFINEDQANKIIKSSKAITIQDLARQANVKISTANAFLKKALAEGAVKKVGGFSGHYIYQPASQ</sequence>
<evidence type="ECO:0000256" key="1">
    <source>
        <dbReference type="ARBA" id="ARBA00009106"/>
    </source>
</evidence>
<dbReference type="AlphaFoldDB" id="A0A075GHB7"/>
<evidence type="ECO:0000256" key="2">
    <source>
        <dbReference type="ARBA" id="ARBA00022980"/>
    </source>
</evidence>
<keyword evidence="2 5" id="KW-0689">Ribosomal protein</keyword>
<dbReference type="InterPro" id="IPR036390">
    <property type="entry name" value="WH_DNA-bd_sf"/>
</dbReference>
<name>A0A075GHB7_9ARCH</name>
<protein>
    <submittedName>
        <fullName evidence="5">Ribosomal protein S25e (RP-S25e, RPS25)</fullName>
    </submittedName>
</protein>